<dbReference type="PANTHER" id="PTHR42893">
    <property type="entry name" value="PROTEIN DETOXIFICATION 44, CHLOROPLASTIC-RELATED"/>
    <property type="match status" value="1"/>
</dbReference>
<gene>
    <name evidence="7" type="primary">DTX45_0</name>
    <name evidence="7" type="ORF">CK203_099227</name>
</gene>
<organism evidence="7 8">
    <name type="scientific">Vitis vinifera</name>
    <name type="common">Grape</name>
    <dbReference type="NCBI Taxonomy" id="29760"/>
    <lineage>
        <taxon>Eukaryota</taxon>
        <taxon>Viridiplantae</taxon>
        <taxon>Streptophyta</taxon>
        <taxon>Embryophyta</taxon>
        <taxon>Tracheophyta</taxon>
        <taxon>Spermatophyta</taxon>
        <taxon>Magnoliopsida</taxon>
        <taxon>eudicotyledons</taxon>
        <taxon>Gunneridae</taxon>
        <taxon>Pentapetalae</taxon>
        <taxon>rosids</taxon>
        <taxon>Vitales</taxon>
        <taxon>Vitaceae</taxon>
        <taxon>Viteae</taxon>
        <taxon>Vitis</taxon>
    </lineage>
</organism>
<evidence type="ECO:0000256" key="1">
    <source>
        <dbReference type="ARBA" id="ARBA00004141"/>
    </source>
</evidence>
<proteinExistence type="inferred from homology"/>
<evidence type="ECO:0000256" key="2">
    <source>
        <dbReference type="ARBA" id="ARBA00010199"/>
    </source>
</evidence>
<keyword evidence="5 6" id="KW-0472">Membrane</keyword>
<accession>A0A438CGV3</accession>
<feature type="transmembrane region" description="Helical" evidence="6">
    <location>
        <begin position="151"/>
        <end position="170"/>
    </location>
</feature>
<dbReference type="Proteomes" id="UP000288805">
    <property type="component" value="Unassembled WGS sequence"/>
</dbReference>
<comment type="subcellular location">
    <subcellularLocation>
        <location evidence="1">Membrane</location>
        <topology evidence="1">Multi-pass membrane protein</topology>
    </subcellularLocation>
</comment>
<dbReference type="GO" id="GO:0016020">
    <property type="term" value="C:membrane"/>
    <property type="evidence" value="ECO:0007669"/>
    <property type="project" value="UniProtKB-SubCell"/>
</dbReference>
<evidence type="ECO:0000313" key="7">
    <source>
        <dbReference type="EMBL" id="RVW22448.1"/>
    </source>
</evidence>
<sequence length="403" mass="42982">MVDERLASKRRCSSEGILEVSGTSTSESRPLIELIKLSVPAIAGQAIEPLAQLMETAYIGRLGPLELASAGVAISIFNIISKVFNIPLLSIATSFVAEDVSRNASKESTSEVKKLLPSVSTALVLAVGIGVFEAAALYLGSGLFLNTNGHIIRIGNLSAIFFFPTLIYYFRLGVAGAAISTVASQYIVTFLMIWYLNKRTVLRIPNLKNLHLGGYLRSGGFLLGRTLASVMTITFSTSMAARQGPLAMAAHQICLQVWLSVSLLADALAGSAQTGLFTGISLAVILGVSFGSLATLFTKDAEVLDIVRSGLLFVSASQPVNALAYVFDGLHYGVSDFLYAAGSMMVVERFLLHFCFMLLLSLASQECVGFDSFHGLAHCGWIFEHSSVLQSSISGSALYVIDP</sequence>
<feature type="transmembrane region" description="Helical" evidence="6">
    <location>
        <begin position="276"/>
        <end position="297"/>
    </location>
</feature>
<dbReference type="EMBL" id="QGNW01002234">
    <property type="protein sequence ID" value="RVW22448.1"/>
    <property type="molecule type" value="Genomic_DNA"/>
</dbReference>
<keyword evidence="4 6" id="KW-1133">Transmembrane helix</keyword>
<dbReference type="InterPro" id="IPR044644">
    <property type="entry name" value="DinF-like"/>
</dbReference>
<dbReference type="AlphaFoldDB" id="A0A438CGV3"/>
<name>A0A438CGV3_VITVI</name>
<evidence type="ECO:0000256" key="4">
    <source>
        <dbReference type="ARBA" id="ARBA00022989"/>
    </source>
</evidence>
<evidence type="ECO:0000256" key="5">
    <source>
        <dbReference type="ARBA" id="ARBA00023136"/>
    </source>
</evidence>
<feature type="transmembrane region" description="Helical" evidence="6">
    <location>
        <begin position="339"/>
        <end position="360"/>
    </location>
</feature>
<evidence type="ECO:0000313" key="8">
    <source>
        <dbReference type="Proteomes" id="UP000288805"/>
    </source>
</evidence>
<protein>
    <submittedName>
        <fullName evidence="7">Protein detoxification 45, chloroplastic</fullName>
    </submittedName>
</protein>
<evidence type="ECO:0000256" key="3">
    <source>
        <dbReference type="ARBA" id="ARBA00022692"/>
    </source>
</evidence>
<keyword evidence="3 6" id="KW-0812">Transmembrane</keyword>
<feature type="transmembrane region" description="Helical" evidence="6">
    <location>
        <begin position="115"/>
        <end position="139"/>
    </location>
</feature>
<feature type="transmembrane region" description="Helical" evidence="6">
    <location>
        <begin position="309"/>
        <end position="327"/>
    </location>
</feature>
<comment type="caution">
    <text evidence="7">The sequence shown here is derived from an EMBL/GenBank/DDBJ whole genome shotgun (WGS) entry which is preliminary data.</text>
</comment>
<reference evidence="7 8" key="1">
    <citation type="journal article" date="2018" name="PLoS Genet.">
        <title>Population sequencing reveals clonal diversity and ancestral inbreeding in the grapevine cultivar Chardonnay.</title>
        <authorList>
            <person name="Roach M.J."/>
            <person name="Johnson D.L."/>
            <person name="Bohlmann J."/>
            <person name="van Vuuren H.J."/>
            <person name="Jones S.J."/>
            <person name="Pretorius I.S."/>
            <person name="Schmidt S.A."/>
            <person name="Borneman A.R."/>
        </authorList>
    </citation>
    <scope>NUCLEOTIDE SEQUENCE [LARGE SCALE GENOMIC DNA]</scope>
    <source>
        <strain evidence="8">cv. Chardonnay</strain>
        <tissue evidence="7">Leaf</tissue>
    </source>
</reference>
<feature type="transmembrane region" description="Helical" evidence="6">
    <location>
        <begin position="177"/>
        <end position="196"/>
    </location>
</feature>
<evidence type="ECO:0000256" key="6">
    <source>
        <dbReference type="SAM" id="Phobius"/>
    </source>
</evidence>
<comment type="similarity">
    <text evidence="2">Belongs to the multi antimicrobial extrusion (MATE) (TC 2.A.66.1) family.</text>
</comment>
<dbReference type="PANTHER" id="PTHR42893:SF8">
    <property type="entry name" value="PROTEIN DETOXIFICATION"/>
    <property type="match status" value="1"/>
</dbReference>
<feature type="transmembrane region" description="Helical" evidence="6">
    <location>
        <begin position="216"/>
        <end position="241"/>
    </location>
</feature>